<feature type="domain" description="FAD/NAD(P)-binding" evidence="9">
    <location>
        <begin position="5"/>
        <end position="280"/>
    </location>
</feature>
<evidence type="ECO:0000259" key="9">
    <source>
        <dbReference type="Pfam" id="PF07992"/>
    </source>
</evidence>
<protein>
    <submittedName>
        <fullName evidence="11">SidA/IucD/PvdA family monooxygenase</fullName>
    </submittedName>
</protein>
<dbReference type="InterPro" id="IPR036188">
    <property type="entry name" value="FAD/NAD-bd_sf"/>
</dbReference>
<keyword evidence="12" id="KW-1185">Reference proteome</keyword>
<dbReference type="PANTHER" id="PTHR43429:SF3">
    <property type="entry name" value="NITRITE REDUCTASE [NAD(P)H]"/>
    <property type="match status" value="1"/>
</dbReference>
<keyword evidence="7" id="KW-0560">Oxidoreductase</keyword>
<comment type="subcellular location">
    <subcellularLocation>
        <location evidence="2">Cytoplasm</location>
    </subcellularLocation>
</comment>
<comment type="similarity">
    <text evidence="3">Belongs to the FAD-dependent oxidoreductase family.</text>
</comment>
<dbReference type="Pfam" id="PF07992">
    <property type="entry name" value="Pyr_redox_2"/>
    <property type="match status" value="1"/>
</dbReference>
<evidence type="ECO:0000259" key="10">
    <source>
        <dbReference type="Pfam" id="PF18113"/>
    </source>
</evidence>
<organism evidence="11 12">
    <name type="scientific">Aromatoleum diolicum</name>
    <dbReference type="NCBI Taxonomy" id="75796"/>
    <lineage>
        <taxon>Bacteria</taxon>
        <taxon>Pseudomonadati</taxon>
        <taxon>Pseudomonadota</taxon>
        <taxon>Betaproteobacteria</taxon>
        <taxon>Rhodocyclales</taxon>
        <taxon>Rhodocyclaceae</taxon>
        <taxon>Aromatoleum</taxon>
    </lineage>
</organism>
<dbReference type="RefSeq" id="WP_169259778.1">
    <property type="nucleotide sequence ID" value="NZ_WTVQ01000009.1"/>
</dbReference>
<name>A0ABX1Q8F3_9RHOO</name>
<proteinExistence type="inferred from homology"/>
<evidence type="ECO:0000256" key="8">
    <source>
        <dbReference type="ARBA" id="ARBA00023027"/>
    </source>
</evidence>
<dbReference type="SUPFAM" id="SSF51905">
    <property type="entry name" value="FAD/NAD(P)-binding domain"/>
    <property type="match status" value="2"/>
</dbReference>
<evidence type="ECO:0000313" key="11">
    <source>
        <dbReference type="EMBL" id="NMG74634.1"/>
    </source>
</evidence>
<evidence type="ECO:0000313" key="12">
    <source>
        <dbReference type="Proteomes" id="UP000648984"/>
    </source>
</evidence>
<accession>A0ABX1Q8F3</accession>
<evidence type="ECO:0000256" key="5">
    <source>
        <dbReference type="ARBA" id="ARBA00022630"/>
    </source>
</evidence>
<reference evidence="11 12" key="1">
    <citation type="submission" date="2019-12" db="EMBL/GenBank/DDBJ databases">
        <title>Comparative genomics gives insights into the taxonomy of the Azoarcus-Aromatoleum group and reveals separate origins of nif in the plant-associated Azoarcus and non-plant-associated Aromatoleum sub-groups.</title>
        <authorList>
            <person name="Lafos M."/>
            <person name="Maluk M."/>
            <person name="Batista M."/>
            <person name="Junghare M."/>
            <person name="Carmona M."/>
            <person name="Faoro H."/>
            <person name="Cruz L.M."/>
            <person name="Battistoni F."/>
            <person name="De Souza E."/>
            <person name="Pedrosa F."/>
            <person name="Chen W.-M."/>
            <person name="Poole P.S."/>
            <person name="Dixon R.A."/>
            <person name="James E.K."/>
        </authorList>
    </citation>
    <scope>NUCLEOTIDE SEQUENCE [LARGE SCALE GENOMIC DNA]</scope>
    <source>
        <strain evidence="11 12">22Lin</strain>
    </source>
</reference>
<gene>
    <name evidence="11" type="ORF">GPA25_07645</name>
</gene>
<evidence type="ECO:0000256" key="3">
    <source>
        <dbReference type="ARBA" id="ARBA00006442"/>
    </source>
</evidence>
<evidence type="ECO:0000256" key="7">
    <source>
        <dbReference type="ARBA" id="ARBA00023002"/>
    </source>
</evidence>
<dbReference type="Gene3D" id="3.30.390.120">
    <property type="match status" value="1"/>
</dbReference>
<dbReference type="InterPro" id="IPR041364">
    <property type="entry name" value="Rbx-bd"/>
</dbReference>
<evidence type="ECO:0000256" key="4">
    <source>
        <dbReference type="ARBA" id="ARBA00022490"/>
    </source>
</evidence>
<evidence type="ECO:0000256" key="6">
    <source>
        <dbReference type="ARBA" id="ARBA00022827"/>
    </source>
</evidence>
<dbReference type="PRINTS" id="PR00411">
    <property type="entry name" value="PNDRDTASEI"/>
</dbReference>
<keyword evidence="6" id="KW-0274">FAD</keyword>
<dbReference type="Gene3D" id="3.50.50.60">
    <property type="entry name" value="FAD/NAD(P)-binding domain"/>
    <property type="match status" value="2"/>
</dbReference>
<dbReference type="InterPro" id="IPR050260">
    <property type="entry name" value="FAD-bd_OxRdtase"/>
</dbReference>
<comment type="cofactor">
    <cofactor evidence="1">
        <name>FAD</name>
        <dbReference type="ChEBI" id="CHEBI:57692"/>
    </cofactor>
</comment>
<feature type="domain" description="Rubredoxin binding" evidence="10">
    <location>
        <begin position="321"/>
        <end position="374"/>
    </location>
</feature>
<sequence length="379" mass="40305">MGAPLLIVGTGMAGYGLLRALRHVDRRMAVCMVTADDAAAYAKFQLPGALARRRDAGELVLASVEQMAHRYDASILPRTRALRIDRARHILRTDTADLAYGQLVIATGAEPRRPASIRGTGVTSVLTVGSLAEYAYLRSELAGRRRVVVLGGGASGCEFADNLLRGGCDVTLLEPGSRLLGARLPALCSERVAGALHTAGVRLRLEDGIQRIEQGLDELEITTLSGARLNAEVVIAVLGSAPRVQLAADAGVDVGRGIVVDTRLCTSDPDIFALGECAEMGGRLFTLSDDIDAGARVLAGVLTGGHTQLRWQVRSLRLQLECCPTVLCEPPPIAGEWHETATARGVRALFHDFNGRLRGFVLVGEAVSDAHHLLSHIGH</sequence>
<keyword evidence="11" id="KW-0503">Monooxygenase</keyword>
<keyword evidence="8" id="KW-0520">NAD</keyword>
<comment type="caution">
    <text evidence="11">The sequence shown here is derived from an EMBL/GenBank/DDBJ whole genome shotgun (WGS) entry which is preliminary data.</text>
</comment>
<dbReference type="Proteomes" id="UP000648984">
    <property type="component" value="Unassembled WGS sequence"/>
</dbReference>
<dbReference type="Pfam" id="PF18113">
    <property type="entry name" value="Rbx_binding"/>
    <property type="match status" value="1"/>
</dbReference>
<dbReference type="PANTHER" id="PTHR43429">
    <property type="entry name" value="PYRIDINE NUCLEOTIDE-DISULFIDE OXIDOREDUCTASE DOMAIN-CONTAINING"/>
    <property type="match status" value="1"/>
</dbReference>
<dbReference type="EMBL" id="WTVQ01000009">
    <property type="protein sequence ID" value="NMG74634.1"/>
    <property type="molecule type" value="Genomic_DNA"/>
</dbReference>
<dbReference type="GO" id="GO:0004497">
    <property type="term" value="F:monooxygenase activity"/>
    <property type="evidence" value="ECO:0007669"/>
    <property type="project" value="UniProtKB-KW"/>
</dbReference>
<evidence type="ECO:0000256" key="2">
    <source>
        <dbReference type="ARBA" id="ARBA00004496"/>
    </source>
</evidence>
<evidence type="ECO:0000256" key="1">
    <source>
        <dbReference type="ARBA" id="ARBA00001974"/>
    </source>
</evidence>
<dbReference type="InterPro" id="IPR023753">
    <property type="entry name" value="FAD/NAD-binding_dom"/>
</dbReference>
<keyword evidence="5" id="KW-0285">Flavoprotein</keyword>
<keyword evidence="4" id="KW-0963">Cytoplasm</keyword>
<dbReference type="PRINTS" id="PR00368">
    <property type="entry name" value="FADPNR"/>
</dbReference>